<evidence type="ECO:0000313" key="1">
    <source>
        <dbReference type="EMBL" id="DAF50383.1"/>
    </source>
</evidence>
<sequence>MNVVFTTLHKKQWKMYIYQCFIFVIPEGGIGQM</sequence>
<name>A0A8S5SI98_9CAUD</name>
<reference evidence="1" key="1">
    <citation type="journal article" date="2021" name="Proc. Natl. Acad. Sci. U.S.A.">
        <title>A Catalog of Tens of Thousands of Viruses from Human Metagenomes Reveals Hidden Associations with Chronic Diseases.</title>
        <authorList>
            <person name="Tisza M.J."/>
            <person name="Buck C.B."/>
        </authorList>
    </citation>
    <scope>NUCLEOTIDE SEQUENCE</scope>
    <source>
        <strain evidence="1">CtBCr48</strain>
    </source>
</reference>
<accession>A0A8S5SI98</accession>
<proteinExistence type="predicted"/>
<organism evidence="1">
    <name type="scientific">Siphoviridae sp. ctBCr48</name>
    <dbReference type="NCBI Taxonomy" id="2827802"/>
    <lineage>
        <taxon>Viruses</taxon>
        <taxon>Duplodnaviria</taxon>
        <taxon>Heunggongvirae</taxon>
        <taxon>Uroviricota</taxon>
        <taxon>Caudoviricetes</taxon>
    </lineage>
</organism>
<protein>
    <submittedName>
        <fullName evidence="1">Uncharacterized protein</fullName>
    </submittedName>
</protein>
<dbReference type="EMBL" id="BK032595">
    <property type="protein sequence ID" value="DAF50383.1"/>
    <property type="molecule type" value="Genomic_DNA"/>
</dbReference>